<dbReference type="InterPro" id="IPR012827">
    <property type="entry name" value="Hemerythrin_metal-bd"/>
</dbReference>
<evidence type="ECO:0000313" key="9">
    <source>
        <dbReference type="EMBL" id="RRC96779.1"/>
    </source>
</evidence>
<dbReference type="GO" id="GO:0052621">
    <property type="term" value="F:diguanylate cyclase activity"/>
    <property type="evidence" value="ECO:0007669"/>
    <property type="project" value="UniProtKB-EC"/>
</dbReference>
<keyword evidence="10" id="KW-1185">Reference proteome</keyword>
<feature type="coiled-coil region" evidence="7">
    <location>
        <begin position="185"/>
        <end position="212"/>
    </location>
</feature>
<dbReference type="NCBIfam" id="NF033749">
    <property type="entry name" value="bact_hemeryth"/>
    <property type="match status" value="1"/>
</dbReference>
<keyword evidence="5" id="KW-0408">Iron</keyword>
<evidence type="ECO:0000259" key="8">
    <source>
        <dbReference type="PROSITE" id="PS50887"/>
    </source>
</evidence>
<dbReference type="InterPro" id="IPR043128">
    <property type="entry name" value="Rev_trsase/Diguanyl_cyclase"/>
</dbReference>
<accession>A0A3P1SIS4</accession>
<dbReference type="InterPro" id="IPR000160">
    <property type="entry name" value="GGDEF_dom"/>
</dbReference>
<evidence type="ECO:0000256" key="6">
    <source>
        <dbReference type="ARBA" id="ARBA00034247"/>
    </source>
</evidence>
<comment type="catalytic activity">
    <reaction evidence="6">
        <text>2 GTP = 3',3'-c-di-GMP + 2 diphosphate</text>
        <dbReference type="Rhea" id="RHEA:24898"/>
        <dbReference type="ChEBI" id="CHEBI:33019"/>
        <dbReference type="ChEBI" id="CHEBI:37565"/>
        <dbReference type="ChEBI" id="CHEBI:58805"/>
        <dbReference type="EC" id="2.7.7.65"/>
    </reaction>
</comment>
<dbReference type="EC" id="2.7.7.65" evidence="3"/>
<dbReference type="GO" id="GO:0043709">
    <property type="term" value="P:cell adhesion involved in single-species biofilm formation"/>
    <property type="evidence" value="ECO:0007669"/>
    <property type="project" value="TreeGrafter"/>
</dbReference>
<dbReference type="InterPro" id="IPR035938">
    <property type="entry name" value="Hemerythrin-like_sf"/>
</dbReference>
<dbReference type="FunFam" id="3.30.70.270:FF:000001">
    <property type="entry name" value="Diguanylate cyclase domain protein"/>
    <property type="match status" value="1"/>
</dbReference>
<dbReference type="PANTHER" id="PTHR45138">
    <property type="entry name" value="REGULATORY COMPONENTS OF SENSORY TRANSDUCTION SYSTEM"/>
    <property type="match status" value="1"/>
</dbReference>
<comment type="similarity">
    <text evidence="2">Belongs to the hemerythrin family.</text>
</comment>
<feature type="domain" description="GGDEF" evidence="8">
    <location>
        <begin position="240"/>
        <end position="376"/>
    </location>
</feature>
<evidence type="ECO:0000256" key="5">
    <source>
        <dbReference type="ARBA" id="ARBA00023004"/>
    </source>
</evidence>
<evidence type="ECO:0000256" key="7">
    <source>
        <dbReference type="SAM" id="Coils"/>
    </source>
</evidence>
<dbReference type="AlphaFoldDB" id="A0A3P1SIS4"/>
<dbReference type="InterPro" id="IPR012312">
    <property type="entry name" value="Hemerythrin-like"/>
</dbReference>
<comment type="caution">
    <text evidence="9">The sequence shown here is derived from an EMBL/GenBank/DDBJ whole genome shotgun (WGS) entry which is preliminary data.</text>
</comment>
<evidence type="ECO:0000256" key="3">
    <source>
        <dbReference type="ARBA" id="ARBA00012528"/>
    </source>
</evidence>
<dbReference type="CDD" id="cd01949">
    <property type="entry name" value="GGDEF"/>
    <property type="match status" value="1"/>
</dbReference>
<dbReference type="GO" id="GO:0046872">
    <property type="term" value="F:metal ion binding"/>
    <property type="evidence" value="ECO:0007669"/>
    <property type="project" value="UniProtKB-KW"/>
</dbReference>
<dbReference type="CDD" id="cd12107">
    <property type="entry name" value="Hemerythrin"/>
    <property type="match status" value="1"/>
</dbReference>
<dbReference type="GO" id="GO:0005886">
    <property type="term" value="C:plasma membrane"/>
    <property type="evidence" value="ECO:0007669"/>
    <property type="project" value="TreeGrafter"/>
</dbReference>
<dbReference type="SUPFAM" id="SSF47188">
    <property type="entry name" value="Hemerythrin-like"/>
    <property type="match status" value="1"/>
</dbReference>
<protein>
    <recommendedName>
        <fullName evidence="3">diguanylate cyclase</fullName>
        <ecNumber evidence="3">2.7.7.65</ecNumber>
    </recommendedName>
</protein>
<dbReference type="NCBIfam" id="TIGR00254">
    <property type="entry name" value="GGDEF"/>
    <property type="match status" value="1"/>
</dbReference>
<gene>
    <name evidence="9" type="ORF">EHS89_20280</name>
</gene>
<keyword evidence="4" id="KW-0479">Metal-binding</keyword>
<comment type="cofactor">
    <cofactor evidence="1">
        <name>Mg(2+)</name>
        <dbReference type="ChEBI" id="CHEBI:18420"/>
    </cofactor>
</comment>
<dbReference type="RefSeq" id="WP_124928001.1">
    <property type="nucleotide sequence ID" value="NZ_BMOH01000009.1"/>
</dbReference>
<dbReference type="Gene3D" id="1.20.120.50">
    <property type="entry name" value="Hemerythrin-like"/>
    <property type="match status" value="1"/>
</dbReference>
<dbReference type="Pfam" id="PF01814">
    <property type="entry name" value="Hemerythrin"/>
    <property type="match status" value="1"/>
</dbReference>
<dbReference type="Proteomes" id="UP000267535">
    <property type="component" value="Unassembled WGS sequence"/>
</dbReference>
<dbReference type="PANTHER" id="PTHR45138:SF9">
    <property type="entry name" value="DIGUANYLATE CYCLASE DGCM-RELATED"/>
    <property type="match status" value="1"/>
</dbReference>
<name>A0A3P1SIS4_9GAMM</name>
<dbReference type="Gene3D" id="3.30.70.270">
    <property type="match status" value="1"/>
</dbReference>
<dbReference type="NCBIfam" id="TIGR02481">
    <property type="entry name" value="hemeryth_dom"/>
    <property type="match status" value="1"/>
</dbReference>
<dbReference type="OrthoDB" id="9813903at2"/>
<dbReference type="InterPro" id="IPR029787">
    <property type="entry name" value="Nucleotide_cyclase"/>
</dbReference>
<dbReference type="PROSITE" id="PS50887">
    <property type="entry name" value="GGDEF"/>
    <property type="match status" value="1"/>
</dbReference>
<evidence type="ECO:0000256" key="4">
    <source>
        <dbReference type="ARBA" id="ARBA00022723"/>
    </source>
</evidence>
<proteinExistence type="inferred from homology"/>
<evidence type="ECO:0000313" key="10">
    <source>
        <dbReference type="Proteomes" id="UP000267535"/>
    </source>
</evidence>
<evidence type="ECO:0000256" key="1">
    <source>
        <dbReference type="ARBA" id="ARBA00001946"/>
    </source>
</evidence>
<dbReference type="InterPro" id="IPR050469">
    <property type="entry name" value="Diguanylate_Cyclase"/>
</dbReference>
<dbReference type="SMART" id="SM00267">
    <property type="entry name" value="GGDEF"/>
    <property type="match status" value="1"/>
</dbReference>
<reference evidence="9 10" key="1">
    <citation type="submission" date="2018-11" db="EMBL/GenBank/DDBJ databases">
        <title>The draft genome sequence of Amphritea balenae JAMM 1525T.</title>
        <authorList>
            <person name="Fang Z."/>
            <person name="Zhang Y."/>
            <person name="Han X."/>
        </authorList>
    </citation>
    <scope>NUCLEOTIDE SEQUENCE [LARGE SCALE GENOMIC DNA]</scope>
    <source>
        <strain evidence="9 10">JAMM 1525</strain>
    </source>
</reference>
<dbReference type="SUPFAM" id="SSF55073">
    <property type="entry name" value="Nucleotide cyclase"/>
    <property type="match status" value="1"/>
</dbReference>
<evidence type="ECO:0000256" key="2">
    <source>
        <dbReference type="ARBA" id="ARBA00010587"/>
    </source>
</evidence>
<organism evidence="9 10">
    <name type="scientific">Amphritea balenae</name>
    <dbReference type="NCBI Taxonomy" id="452629"/>
    <lineage>
        <taxon>Bacteria</taxon>
        <taxon>Pseudomonadati</taxon>
        <taxon>Pseudomonadota</taxon>
        <taxon>Gammaproteobacteria</taxon>
        <taxon>Oceanospirillales</taxon>
        <taxon>Oceanospirillaceae</taxon>
        <taxon>Amphritea</taxon>
    </lineage>
</organism>
<keyword evidence="7" id="KW-0175">Coiled coil</keyword>
<sequence>MDNKSPLDYFDVFPWNPSFEVGIQEIDEQHQQLVFLLNRLVNTLVNDESISIDAAFTELAEYADFHFIAEEKIWSEHLKDDEWVASHQHNHASFLPQVLELKQQNSDKPYHEVIEDIARFLIRWLAFHIIDEDKRLAIAIKAMQQGDSLDQAKQKAELEIDDSIHLLIDIVLQMYDNLSSRTLNLMRERKARIQAERELKQINKQLEKLSITDQLTGLFNRRHFETVFDSEIRRARRDSKALCLILFDIDFFKKLNDRYGHSVGDQALQKVAALLQDTCRRPADFAFRIGGEEFAIISTGDTINNGIDFAELIRKAIADLNIANEDSEVERRLTISAGIVATIPEQADSLDTLLSVADKQLYQAKANGRNQVSVAS</sequence>
<dbReference type="Pfam" id="PF00990">
    <property type="entry name" value="GGDEF"/>
    <property type="match status" value="1"/>
</dbReference>
<dbReference type="EMBL" id="RQXV01000017">
    <property type="protein sequence ID" value="RRC96779.1"/>
    <property type="molecule type" value="Genomic_DNA"/>
</dbReference>
<dbReference type="GO" id="GO:1902201">
    <property type="term" value="P:negative regulation of bacterial-type flagellum-dependent cell motility"/>
    <property type="evidence" value="ECO:0007669"/>
    <property type="project" value="TreeGrafter"/>
</dbReference>